<dbReference type="Proteomes" id="UP000681722">
    <property type="component" value="Unassembled WGS sequence"/>
</dbReference>
<dbReference type="GO" id="GO:0005829">
    <property type="term" value="C:cytosol"/>
    <property type="evidence" value="ECO:0007669"/>
    <property type="project" value="TreeGrafter"/>
</dbReference>
<keyword evidence="2" id="KW-0540">Nuclease</keyword>
<evidence type="ECO:0000256" key="3">
    <source>
        <dbReference type="SAM" id="MobiDB-lite"/>
    </source>
</evidence>
<dbReference type="EMBL" id="CAJOBC010086505">
    <property type="protein sequence ID" value="CAF4344847.1"/>
    <property type="molecule type" value="Genomic_DNA"/>
</dbReference>
<dbReference type="GO" id="GO:0000956">
    <property type="term" value="P:nuclear-transcribed mRNA catabolic process"/>
    <property type="evidence" value="ECO:0007669"/>
    <property type="project" value="TreeGrafter"/>
</dbReference>
<dbReference type="EMBL" id="CAJNOQ010021027">
    <property type="protein sequence ID" value="CAF1479403.1"/>
    <property type="molecule type" value="Genomic_DNA"/>
</dbReference>
<comment type="function">
    <text evidence="2">Decapping enzyme for NAD-capped RNAs: specifically hydrolyzes the nicotinamide adenine dinucleotide (NAD) cap from a subset of RNAs by removing the entire NAD moiety from the 5'-end of an NAD-capped RNA.</text>
</comment>
<keyword evidence="9" id="KW-1185">Reference proteome</keyword>
<sequence length="386" mass="44462">MAYNVKRQSAHSDHGRNSGRDDGLPLSVFHRTTIVNELDEENSEDTLINAISDLNLTEENNISQTSATTNSLNVNLVDMYNPIIVGTCNVSWRLPKEHMNIENYKKCLRIPGEPPRYSPPTHIPFSLPSARTIYIQYPPTSLLPLLITASTCNVNISNYNFVTERGNFNKIMMCDEMYSIGIIKIDNTIYLRRYVERKNMNKGDIGFQFEKVCTHSASFTSSTDYYNLISGKIGHFNVLLLAETDAIDTNTERYLELKCSTRQNKRKLWTQSFLGGITSIIIGRRSSDNQRIDSLLEHKTDELLEMNNKEKLMRHLYKILNFLSTNVEENQVYLFSRFRVLKGVSEYNQNKSSYRLKLCRITSEQDLDKYTFMTKSLLSQLPVPLN</sequence>
<comment type="caution">
    <text evidence="5">The sequence shown here is derived from an EMBL/GenBank/DDBJ whole genome shotgun (WGS) entry which is preliminary data.</text>
</comment>
<dbReference type="EMBL" id="CAJNOK010036574">
    <property type="protein sequence ID" value="CAF1523689.1"/>
    <property type="molecule type" value="Genomic_DNA"/>
</dbReference>
<evidence type="ECO:0000259" key="4">
    <source>
        <dbReference type="Pfam" id="PF08652"/>
    </source>
</evidence>
<evidence type="ECO:0000313" key="9">
    <source>
        <dbReference type="Proteomes" id="UP000663829"/>
    </source>
</evidence>
<dbReference type="AlphaFoldDB" id="A0A815RNG6"/>
<dbReference type="EC" id="3.6.1.-" evidence="2"/>
<evidence type="ECO:0000256" key="1">
    <source>
        <dbReference type="ARBA" id="ARBA00006562"/>
    </source>
</evidence>
<dbReference type="PANTHER" id="PTHR12395:SF12">
    <property type="entry name" value="DECAPPING NUCLEASE"/>
    <property type="match status" value="1"/>
</dbReference>
<accession>A0A815RNG6</accession>
<comment type="cofactor">
    <cofactor evidence="2">
        <name>a divalent metal cation</name>
        <dbReference type="ChEBI" id="CHEBI:60240"/>
    </cofactor>
</comment>
<feature type="region of interest" description="Disordered" evidence="3">
    <location>
        <begin position="1"/>
        <end position="24"/>
    </location>
</feature>
<dbReference type="GO" id="GO:0004518">
    <property type="term" value="F:nuclease activity"/>
    <property type="evidence" value="ECO:0007669"/>
    <property type="project" value="UniProtKB-KW"/>
</dbReference>
<reference evidence="5" key="1">
    <citation type="submission" date="2021-02" db="EMBL/GenBank/DDBJ databases">
        <authorList>
            <person name="Nowell W R."/>
        </authorList>
    </citation>
    <scope>NUCLEOTIDE SEQUENCE</scope>
</reference>
<dbReference type="GO" id="GO:0003723">
    <property type="term" value="F:RNA binding"/>
    <property type="evidence" value="ECO:0007669"/>
    <property type="project" value="UniProtKB-KW"/>
</dbReference>
<gene>
    <name evidence="5" type="ORF">GPM918_LOCUS35774</name>
    <name evidence="6" type="ORF">OVA965_LOCUS37905</name>
    <name evidence="8" type="ORF">SRO942_LOCUS36500</name>
    <name evidence="7" type="ORF">TMI583_LOCUS39036</name>
</gene>
<evidence type="ECO:0000313" key="5">
    <source>
        <dbReference type="EMBL" id="CAF1479403.1"/>
    </source>
</evidence>
<dbReference type="Proteomes" id="UP000663829">
    <property type="component" value="Unassembled WGS sequence"/>
</dbReference>
<keyword evidence="2" id="KW-0479">Metal-binding</keyword>
<evidence type="ECO:0000313" key="7">
    <source>
        <dbReference type="EMBL" id="CAF4310529.1"/>
    </source>
</evidence>
<dbReference type="Proteomes" id="UP000677228">
    <property type="component" value="Unassembled WGS sequence"/>
</dbReference>
<keyword evidence="2" id="KW-0378">Hydrolase</keyword>
<dbReference type="InterPro" id="IPR013961">
    <property type="entry name" value="RAI1"/>
</dbReference>
<dbReference type="GO" id="GO:0046872">
    <property type="term" value="F:metal ion binding"/>
    <property type="evidence" value="ECO:0007669"/>
    <property type="project" value="UniProtKB-KW"/>
</dbReference>
<proteinExistence type="inferred from homology"/>
<dbReference type="Proteomes" id="UP000682733">
    <property type="component" value="Unassembled WGS sequence"/>
</dbReference>
<dbReference type="EMBL" id="CAJOBA010058737">
    <property type="protein sequence ID" value="CAF4310529.1"/>
    <property type="molecule type" value="Genomic_DNA"/>
</dbReference>
<keyword evidence="2" id="KW-0547">Nucleotide-binding</keyword>
<evidence type="ECO:0000313" key="6">
    <source>
        <dbReference type="EMBL" id="CAF1523689.1"/>
    </source>
</evidence>
<keyword evidence="2" id="KW-0539">Nucleus</keyword>
<feature type="compositionally biased region" description="Basic and acidic residues" evidence="3">
    <location>
        <begin position="10"/>
        <end position="23"/>
    </location>
</feature>
<comment type="subcellular location">
    <subcellularLocation>
        <location evidence="2">Nucleus</location>
    </subcellularLocation>
</comment>
<dbReference type="InterPro" id="IPR039039">
    <property type="entry name" value="RAI1-like_fam"/>
</dbReference>
<comment type="similarity">
    <text evidence="1 2">Belongs to the DXO/Dom3Z family.</text>
</comment>
<dbReference type="GO" id="GO:0034353">
    <property type="term" value="F:mRNA 5'-diphosphatase activity"/>
    <property type="evidence" value="ECO:0007669"/>
    <property type="project" value="TreeGrafter"/>
</dbReference>
<evidence type="ECO:0000256" key="2">
    <source>
        <dbReference type="RuleBase" id="RU367113"/>
    </source>
</evidence>
<protein>
    <recommendedName>
        <fullName evidence="2">Decapping nuclease</fullName>
        <ecNumber evidence="2">3.6.1.-</ecNumber>
    </recommendedName>
</protein>
<dbReference type="GO" id="GO:0000166">
    <property type="term" value="F:nucleotide binding"/>
    <property type="evidence" value="ECO:0007669"/>
    <property type="project" value="UniProtKB-KW"/>
</dbReference>
<name>A0A815RNG6_9BILA</name>
<organism evidence="5 9">
    <name type="scientific">Didymodactylos carnosus</name>
    <dbReference type="NCBI Taxonomy" id="1234261"/>
    <lineage>
        <taxon>Eukaryota</taxon>
        <taxon>Metazoa</taxon>
        <taxon>Spiralia</taxon>
        <taxon>Gnathifera</taxon>
        <taxon>Rotifera</taxon>
        <taxon>Eurotatoria</taxon>
        <taxon>Bdelloidea</taxon>
        <taxon>Philodinida</taxon>
        <taxon>Philodinidae</taxon>
        <taxon>Didymodactylos</taxon>
    </lineage>
</organism>
<dbReference type="GO" id="GO:0005634">
    <property type="term" value="C:nucleus"/>
    <property type="evidence" value="ECO:0007669"/>
    <property type="project" value="UniProtKB-SubCell"/>
</dbReference>
<feature type="domain" description="RAI1-like" evidence="4">
    <location>
        <begin position="142"/>
        <end position="338"/>
    </location>
</feature>
<dbReference type="OrthoDB" id="10047797at2759"/>
<dbReference type="Pfam" id="PF08652">
    <property type="entry name" value="RAI1"/>
    <property type="match status" value="1"/>
</dbReference>
<dbReference type="GO" id="GO:0110155">
    <property type="term" value="P:NAD-cap decapping"/>
    <property type="evidence" value="ECO:0007669"/>
    <property type="project" value="TreeGrafter"/>
</dbReference>
<evidence type="ECO:0000313" key="8">
    <source>
        <dbReference type="EMBL" id="CAF4344847.1"/>
    </source>
</evidence>
<keyword evidence="2" id="KW-0694">RNA-binding</keyword>
<dbReference type="PANTHER" id="PTHR12395">
    <property type="entry name" value="DOM-3 RELATED"/>
    <property type="match status" value="1"/>
</dbReference>